<evidence type="ECO:0000313" key="6">
    <source>
        <dbReference type="EMBL" id="GAA2071357.1"/>
    </source>
</evidence>
<evidence type="ECO:0000259" key="5">
    <source>
        <dbReference type="PROSITE" id="PS51898"/>
    </source>
</evidence>
<keyword evidence="2" id="KW-0238">DNA-binding</keyword>
<dbReference type="SUPFAM" id="SSF56349">
    <property type="entry name" value="DNA breaking-rejoining enzymes"/>
    <property type="match status" value="1"/>
</dbReference>
<feature type="region of interest" description="Disordered" evidence="4">
    <location>
        <begin position="453"/>
        <end position="473"/>
    </location>
</feature>
<protein>
    <submittedName>
        <fullName evidence="6">Tyrosine-type recombinase/integrase</fullName>
    </submittedName>
</protein>
<dbReference type="PROSITE" id="PS51898">
    <property type="entry name" value="TYR_RECOMBINASE"/>
    <property type="match status" value="1"/>
</dbReference>
<evidence type="ECO:0000256" key="1">
    <source>
        <dbReference type="ARBA" id="ARBA00008857"/>
    </source>
</evidence>
<dbReference type="PANTHER" id="PTHR30349:SF64">
    <property type="entry name" value="PROPHAGE INTEGRASE INTD-RELATED"/>
    <property type="match status" value="1"/>
</dbReference>
<accession>A0ABP5HF12</accession>
<organism evidence="6 7">
    <name type="scientific">Streptomyces albiaxialis</name>
    <dbReference type="NCBI Taxonomy" id="329523"/>
    <lineage>
        <taxon>Bacteria</taxon>
        <taxon>Bacillati</taxon>
        <taxon>Actinomycetota</taxon>
        <taxon>Actinomycetes</taxon>
        <taxon>Kitasatosporales</taxon>
        <taxon>Streptomycetaceae</taxon>
        <taxon>Streptomyces</taxon>
    </lineage>
</organism>
<dbReference type="RefSeq" id="WP_344526820.1">
    <property type="nucleotide sequence ID" value="NZ_BAAAPE010000007.1"/>
</dbReference>
<name>A0ABP5HF12_9ACTN</name>
<proteinExistence type="inferred from homology"/>
<evidence type="ECO:0000313" key="7">
    <source>
        <dbReference type="Proteomes" id="UP001500016"/>
    </source>
</evidence>
<dbReference type="Gene3D" id="1.10.443.10">
    <property type="entry name" value="Intergrase catalytic core"/>
    <property type="match status" value="1"/>
</dbReference>
<dbReference type="InterPro" id="IPR011010">
    <property type="entry name" value="DNA_brk_join_enz"/>
</dbReference>
<gene>
    <name evidence="6" type="ORF">GCM10009801_22910</name>
</gene>
<evidence type="ECO:0000256" key="4">
    <source>
        <dbReference type="SAM" id="MobiDB-lite"/>
    </source>
</evidence>
<dbReference type="InterPro" id="IPR010998">
    <property type="entry name" value="Integrase_recombinase_N"/>
</dbReference>
<dbReference type="Proteomes" id="UP001500016">
    <property type="component" value="Unassembled WGS sequence"/>
</dbReference>
<sequence>MKSQDVRIWEIRRNKSSKRPSYEVRWKVAGKSFSKTFRTKALADSHRSSLVKASRAGESFDTETGLPDSMTEAPPSLTWYEFARKYLAMKWPHAAPNSRDSMNETLTLVTTVLLEKKPGRPTDVVLRKALRGWAFVHCSTGEEPERPAEIANALAWVEKASMRLTELKRPAIMRGVLDALTLKLDGSHASPETVRRKRAVLSNVLRYAVEVGELTENPVSAVQWKPPKIAKEIDRRVVVNPDQARELLTALTYVGLYKRARGRRMVALFACMYFGGLRPAEAVGLRIQDCELPERGWGRLNLHRTRPTVGKRWTGNGAVHDHRGLKNRSEDEVRPVPIPPHLVRMLRRHVKEFGTADDGRLFCNERGGVIGSSSYSRTWEDARALALTPEQFASPLAGTPYDLRHAALSSWLNAGVDSAEVAERAGNSVEVLLTRYAKCLDGRQEIANRRIEELLGGEPAEEPDEEEEEDGSG</sequence>
<dbReference type="EMBL" id="BAAAPE010000007">
    <property type="protein sequence ID" value="GAA2071357.1"/>
    <property type="molecule type" value="Genomic_DNA"/>
</dbReference>
<dbReference type="InterPro" id="IPR050090">
    <property type="entry name" value="Tyrosine_recombinase_XerCD"/>
</dbReference>
<evidence type="ECO:0000256" key="2">
    <source>
        <dbReference type="ARBA" id="ARBA00023125"/>
    </source>
</evidence>
<comment type="similarity">
    <text evidence="1">Belongs to the 'phage' integrase family.</text>
</comment>
<reference evidence="7" key="1">
    <citation type="journal article" date="2019" name="Int. J. Syst. Evol. Microbiol.">
        <title>The Global Catalogue of Microorganisms (GCM) 10K type strain sequencing project: providing services to taxonomists for standard genome sequencing and annotation.</title>
        <authorList>
            <consortium name="The Broad Institute Genomics Platform"/>
            <consortium name="The Broad Institute Genome Sequencing Center for Infectious Disease"/>
            <person name="Wu L."/>
            <person name="Ma J."/>
        </authorList>
    </citation>
    <scope>NUCLEOTIDE SEQUENCE [LARGE SCALE GENOMIC DNA]</scope>
    <source>
        <strain evidence="7">JCM 15478</strain>
    </source>
</reference>
<keyword evidence="7" id="KW-1185">Reference proteome</keyword>
<dbReference type="InterPro" id="IPR013762">
    <property type="entry name" value="Integrase-like_cat_sf"/>
</dbReference>
<evidence type="ECO:0000256" key="3">
    <source>
        <dbReference type="ARBA" id="ARBA00023172"/>
    </source>
</evidence>
<feature type="domain" description="Tyr recombinase" evidence="5">
    <location>
        <begin position="234"/>
        <end position="451"/>
    </location>
</feature>
<dbReference type="Pfam" id="PF00589">
    <property type="entry name" value="Phage_integrase"/>
    <property type="match status" value="1"/>
</dbReference>
<feature type="compositionally biased region" description="Acidic residues" evidence="4">
    <location>
        <begin position="459"/>
        <end position="473"/>
    </location>
</feature>
<keyword evidence="3" id="KW-0233">DNA recombination</keyword>
<dbReference type="InterPro" id="IPR002104">
    <property type="entry name" value="Integrase_catalytic"/>
</dbReference>
<comment type="caution">
    <text evidence="6">The sequence shown here is derived from an EMBL/GenBank/DDBJ whole genome shotgun (WGS) entry which is preliminary data.</text>
</comment>
<dbReference type="Gene3D" id="1.10.150.130">
    <property type="match status" value="1"/>
</dbReference>
<dbReference type="PANTHER" id="PTHR30349">
    <property type="entry name" value="PHAGE INTEGRASE-RELATED"/>
    <property type="match status" value="1"/>
</dbReference>